<feature type="domain" description="tRNA/rRNA methyltransferase SpoU type" evidence="6">
    <location>
        <begin position="25"/>
        <end position="171"/>
    </location>
</feature>
<evidence type="ECO:0000256" key="5">
    <source>
        <dbReference type="RuleBase" id="RU362024"/>
    </source>
</evidence>
<dbReference type="PANTHER" id="PTHR42786">
    <property type="entry name" value="TRNA/RRNA METHYLTRANSFERASE"/>
    <property type="match status" value="1"/>
</dbReference>
<dbReference type="PIRSF" id="PIRSF004808">
    <property type="entry name" value="LasT"/>
    <property type="match status" value="1"/>
</dbReference>
<sequence>MICQELNKFRHCRNSVPQPRSPMSLRIVLVEPAGARNVGAIARVMMNFGLSDWAIVRPRCDIHGGEARQMAVHAAALLEQAVLVDNLPSALEGCQWVAATTGQRDLRDLPLESPTQILPWLRQGPAALIFGREDSGLQRSELSLAQRYLTFPTDPAYPSLNLAQAVGLCCYHYACLSEADSRGVPQQESSPAAVRAAFEQLHGYTSDLEALLLRVGYLHSHTAASRMEKIRAIAQRSALTAEEVALLRGMVRQLNWALNQVPSSDRP</sequence>
<dbReference type="InterPro" id="IPR004384">
    <property type="entry name" value="RNA_MeTrfase_TrmJ/LasT"/>
</dbReference>
<proteinExistence type="inferred from homology"/>
<evidence type="ECO:0000256" key="2">
    <source>
        <dbReference type="ARBA" id="ARBA00022603"/>
    </source>
</evidence>
<organism evidence="7 8">
    <name type="scientific">Synechococcus sp. (strain ATCC 27144 / PCC 6301 / SAUG 1402/1)</name>
    <name type="common">Anacystis nidulans</name>
    <dbReference type="NCBI Taxonomy" id="269084"/>
    <lineage>
        <taxon>Bacteria</taxon>
        <taxon>Bacillati</taxon>
        <taxon>Cyanobacteriota</taxon>
        <taxon>Cyanophyceae</taxon>
        <taxon>Synechococcales</taxon>
        <taxon>Synechococcaceae</taxon>
        <taxon>Synechococcus</taxon>
    </lineage>
</organism>
<dbReference type="AlphaFoldDB" id="A0A0H3JZM8"/>
<keyword evidence="5" id="KW-0963">Cytoplasm</keyword>
<dbReference type="Proteomes" id="UP000001175">
    <property type="component" value="Chromosome"/>
</dbReference>
<keyword evidence="4 5" id="KW-0949">S-adenosyl-L-methionine</keyword>
<dbReference type="EC" id="2.1.1.200" evidence="5"/>
<evidence type="ECO:0000256" key="3">
    <source>
        <dbReference type="ARBA" id="ARBA00022679"/>
    </source>
</evidence>
<dbReference type="CDD" id="cd18093">
    <property type="entry name" value="SpoU-like_TrmJ"/>
    <property type="match status" value="1"/>
</dbReference>
<dbReference type="Gene3D" id="3.40.1280.10">
    <property type="match status" value="1"/>
</dbReference>
<dbReference type="GO" id="GO:0002128">
    <property type="term" value="P:tRNA nucleoside ribose methylation"/>
    <property type="evidence" value="ECO:0007669"/>
    <property type="project" value="TreeGrafter"/>
</dbReference>
<comment type="catalytic activity">
    <reaction evidence="5">
        <text>cytidine(32) in tRNA + S-adenosyl-L-methionine = 2'-O-methylcytidine(32) in tRNA + S-adenosyl-L-homocysteine + H(+)</text>
        <dbReference type="Rhea" id="RHEA:42932"/>
        <dbReference type="Rhea" id="RHEA-COMP:10288"/>
        <dbReference type="Rhea" id="RHEA-COMP:10289"/>
        <dbReference type="ChEBI" id="CHEBI:15378"/>
        <dbReference type="ChEBI" id="CHEBI:57856"/>
        <dbReference type="ChEBI" id="CHEBI:59789"/>
        <dbReference type="ChEBI" id="CHEBI:74495"/>
        <dbReference type="ChEBI" id="CHEBI:82748"/>
        <dbReference type="EC" id="2.1.1.200"/>
    </reaction>
</comment>
<keyword evidence="3 7" id="KW-0808">Transferase</keyword>
<evidence type="ECO:0000256" key="1">
    <source>
        <dbReference type="ARBA" id="ARBA00007228"/>
    </source>
</evidence>
<dbReference type="eggNOG" id="COG0565">
    <property type="taxonomic scope" value="Bacteria"/>
</dbReference>
<evidence type="ECO:0000256" key="4">
    <source>
        <dbReference type="ARBA" id="ARBA00022691"/>
    </source>
</evidence>
<dbReference type="Pfam" id="PF00588">
    <property type="entry name" value="SpoU_methylase"/>
    <property type="match status" value="1"/>
</dbReference>
<comment type="subcellular location">
    <subcellularLocation>
        <location evidence="5">Cytoplasm</location>
    </subcellularLocation>
</comment>
<comment type="subunit">
    <text evidence="5">Homodimer.</text>
</comment>
<comment type="catalytic activity">
    <reaction evidence="5">
        <text>uridine(32) in tRNA + S-adenosyl-L-methionine = 2'-O-methyluridine(32) in tRNA + S-adenosyl-L-homocysteine + H(+)</text>
        <dbReference type="Rhea" id="RHEA:42936"/>
        <dbReference type="Rhea" id="RHEA-COMP:10107"/>
        <dbReference type="Rhea" id="RHEA-COMP:10290"/>
        <dbReference type="ChEBI" id="CHEBI:15378"/>
        <dbReference type="ChEBI" id="CHEBI:57856"/>
        <dbReference type="ChEBI" id="CHEBI:59789"/>
        <dbReference type="ChEBI" id="CHEBI:65315"/>
        <dbReference type="ChEBI" id="CHEBI:74478"/>
        <dbReference type="EC" id="2.1.1.200"/>
    </reaction>
</comment>
<dbReference type="InterPro" id="IPR029028">
    <property type="entry name" value="Alpha/beta_knot_MTases"/>
</dbReference>
<comment type="function">
    <text evidence="5">Catalyzes the formation of 2'O-methylated cytidine (Cm32) or 2'O-methylated uridine (Um32) at position 32 in tRNA.</text>
</comment>
<dbReference type="InterPro" id="IPR029026">
    <property type="entry name" value="tRNA_m1G_MTases_N"/>
</dbReference>
<dbReference type="GO" id="GO:0003723">
    <property type="term" value="F:RNA binding"/>
    <property type="evidence" value="ECO:0007669"/>
    <property type="project" value="InterPro"/>
</dbReference>
<protein>
    <recommendedName>
        <fullName evidence="5">tRNA (cytidine/uridine-2'-O-)-methyltransferase TrmJ</fullName>
        <ecNumber evidence="5">2.1.1.200</ecNumber>
    </recommendedName>
    <alternativeName>
        <fullName evidence="5">tRNA (cytidine(32)/uridine(32)-2'-O)-methyltransferase</fullName>
    </alternativeName>
    <alternativeName>
        <fullName evidence="5">tRNA Cm32/Um32 methyltransferase</fullName>
    </alternativeName>
</protein>
<dbReference type="InterPro" id="IPR001537">
    <property type="entry name" value="SpoU_MeTrfase"/>
</dbReference>
<dbReference type="Gene3D" id="1.10.8.590">
    <property type="match status" value="1"/>
</dbReference>
<dbReference type="GO" id="GO:0005829">
    <property type="term" value="C:cytosol"/>
    <property type="evidence" value="ECO:0007669"/>
    <property type="project" value="TreeGrafter"/>
</dbReference>
<dbReference type="NCBIfam" id="TIGR00050">
    <property type="entry name" value="rRNA_methyl_1"/>
    <property type="match status" value="1"/>
</dbReference>
<name>A0A0H3JZM8_SYNP6</name>
<dbReference type="SUPFAM" id="SSF75217">
    <property type="entry name" value="alpha/beta knot"/>
    <property type="match status" value="1"/>
</dbReference>
<evidence type="ECO:0000313" key="7">
    <source>
        <dbReference type="EMBL" id="BAD78249.1"/>
    </source>
</evidence>
<keyword evidence="2 5" id="KW-0489">Methyltransferase</keyword>
<dbReference type="GO" id="GO:0160206">
    <property type="term" value="F:tRNA (cytidine(32)/uridine(32)-2'-O)-methyltransferase activity"/>
    <property type="evidence" value="ECO:0007669"/>
    <property type="project" value="UniProtKB-EC"/>
</dbReference>
<keyword evidence="5" id="KW-0819">tRNA processing</keyword>
<gene>
    <name evidence="5" type="primary">trmJ</name>
    <name evidence="7" type="ordered locus">syc0059_d</name>
</gene>
<dbReference type="PANTHER" id="PTHR42786:SF2">
    <property type="entry name" value="TRNA (CYTIDINE_URIDINE-2'-O-)-METHYLTRANSFERASE TRMJ"/>
    <property type="match status" value="1"/>
</dbReference>
<comment type="similarity">
    <text evidence="1">Belongs to the class IV-like SAM-binding methyltransferase superfamily. RNA methyltransferase TrmH family.</text>
</comment>
<reference evidence="7 8" key="1">
    <citation type="journal article" date="2007" name="Photosyn. Res.">
        <title>Complete nucleotide sequence of the freshwater unicellular cyanobacterium Synechococcus elongatus PCC 6301 chromosome: gene content and organization.</title>
        <authorList>
            <person name="Sugita C."/>
            <person name="Ogata K."/>
            <person name="Shikata M."/>
            <person name="Jikuya H."/>
            <person name="Takano J."/>
            <person name="Furumichi M."/>
            <person name="Kanehisa M."/>
            <person name="Omata T."/>
            <person name="Sugiura M."/>
            <person name="Sugita M."/>
        </authorList>
    </citation>
    <scope>NUCLEOTIDE SEQUENCE [LARGE SCALE GENOMIC DNA]</scope>
    <source>
        <strain evidence="8">ATCC 27144 / PCC 6301 / SAUG 1402/1</strain>
    </source>
</reference>
<dbReference type="GO" id="GO:0106339">
    <property type="term" value="F:tRNA (cytidine(32)-2'-O)-methyltransferase activity"/>
    <property type="evidence" value="ECO:0007669"/>
    <property type="project" value="RHEA"/>
</dbReference>
<dbReference type="KEGG" id="syc:syc0059_d"/>
<evidence type="ECO:0000259" key="6">
    <source>
        <dbReference type="Pfam" id="PF00588"/>
    </source>
</evidence>
<dbReference type="EMBL" id="AP008231">
    <property type="protein sequence ID" value="BAD78249.1"/>
    <property type="molecule type" value="Genomic_DNA"/>
</dbReference>
<evidence type="ECO:0000313" key="8">
    <source>
        <dbReference type="Proteomes" id="UP000001175"/>
    </source>
</evidence>
<accession>A0A0H3JZM8</accession>